<dbReference type="Proteomes" id="UP001403094">
    <property type="component" value="Unassembled WGS sequence"/>
</dbReference>
<dbReference type="InterPro" id="IPR054469">
    <property type="entry name" value="Pred_hydrolase_N"/>
</dbReference>
<feature type="domain" description="TPR repeat" evidence="2">
    <location>
        <begin position="279"/>
        <end position="496"/>
    </location>
</feature>
<gene>
    <name evidence="3" type="ORF">GCM10009757_38110</name>
</gene>
<evidence type="ECO:0000259" key="2">
    <source>
        <dbReference type="Pfam" id="PF23275"/>
    </source>
</evidence>
<evidence type="ECO:0000313" key="4">
    <source>
        <dbReference type="Proteomes" id="UP001403094"/>
    </source>
</evidence>
<dbReference type="Pfam" id="PF23275">
    <property type="entry name" value="TPR_23"/>
    <property type="match status" value="1"/>
</dbReference>
<reference evidence="3 4" key="1">
    <citation type="journal article" date="2019" name="Int. J. Syst. Evol. Microbiol.">
        <title>The Global Catalogue of Microorganisms (GCM) 10K type strain sequencing project: providing services to taxonomists for standard genome sequencing and annotation.</title>
        <authorList>
            <consortium name="The Broad Institute Genomics Platform"/>
            <consortium name="The Broad Institute Genome Sequencing Center for Infectious Disease"/>
            <person name="Wu L."/>
            <person name="Ma J."/>
        </authorList>
    </citation>
    <scope>NUCLEOTIDE SEQUENCE [LARGE SCALE GENOMIC DNA]</scope>
    <source>
        <strain evidence="3 4">JCM 14549</strain>
    </source>
</reference>
<evidence type="ECO:0000259" key="1">
    <source>
        <dbReference type="Pfam" id="PF22905"/>
    </source>
</evidence>
<organism evidence="3 4">
    <name type="scientific">Streptomyces cheonanensis</name>
    <dbReference type="NCBI Taxonomy" id="312720"/>
    <lineage>
        <taxon>Bacteria</taxon>
        <taxon>Bacillati</taxon>
        <taxon>Actinomycetota</taxon>
        <taxon>Actinomycetes</taxon>
        <taxon>Kitasatosporales</taxon>
        <taxon>Streptomycetaceae</taxon>
        <taxon>Streptomyces</taxon>
    </lineage>
</organism>
<proteinExistence type="predicted"/>
<accession>A0ABN2VBK8</accession>
<name>A0ABN2VBK8_9ACTN</name>
<evidence type="ECO:0000313" key="3">
    <source>
        <dbReference type="EMBL" id="GAA2058344.1"/>
    </source>
</evidence>
<protein>
    <submittedName>
        <fullName evidence="3">Uncharacterized protein</fullName>
    </submittedName>
</protein>
<dbReference type="RefSeq" id="WP_346071149.1">
    <property type="nucleotide sequence ID" value="NZ_BAAANQ010000007.1"/>
</dbReference>
<dbReference type="EMBL" id="BAAANQ010000007">
    <property type="protein sequence ID" value="GAA2058344.1"/>
    <property type="molecule type" value="Genomic_DNA"/>
</dbReference>
<dbReference type="InterPro" id="IPR057037">
    <property type="entry name" value="TPR_rep_actino"/>
</dbReference>
<keyword evidence="4" id="KW-1185">Reference proteome</keyword>
<comment type="caution">
    <text evidence="3">The sequence shown here is derived from an EMBL/GenBank/DDBJ whole genome shotgun (WGS) entry which is preliminary data.</text>
</comment>
<dbReference type="Pfam" id="PF22905">
    <property type="entry name" value="Hydro_N_hd"/>
    <property type="match status" value="1"/>
</dbReference>
<sequence>MGDISITKDDVIEAAGCDPWELQSDFASDTDLESMMALSGVFKTGAGEADEAGGVAAYASSVEEEAGTDGGGALYAEAAEHLTSTYEDLGAESLEAVARILDQIADEAETVLETNEEAITGATGLDWQREESESDANSDFGAFQTWLSSKSGVDKEEDISYTVYGETFSGRYESFPTGNVKSHIRTAHLDAVADVASEVHTGITERLDDYYGLLHLKEGELGEYGYDVRDSPVEFWYTETRAEHEAQKLLEVMAGDPTPEELERYTSGVNSIMEQVYDENGERVGTLTKEQRAFLSAYYDALGVDGIAALGSDERQVMAGAQEIVANGIMTMYNIEAGGFPSAMSPGAPESVRHLVMELEVGTENAPGFQSVIGYDPETGEFVLSGLAEYQGFSKLLEHSSVEAGMEFTQQLGESALRVQQGINTVIDLSGLEATDPNGQIPLELTDLEFITESLREIDTGANGMLEVVSRNVDGSQLFLLNENNLETMMGMEWRGLDDGAVSVLENAAERAQDDPIRAERAARIAQSALLTIGESPETWRSLIPKGSDMSNALTSVAAQYIDAFANDMTAPGEGPYDAGLGPDGLYQSGFLLPGLGEGGMNFLDFVGMGLPGGEEDWESYMLDTDFATLHIAAREHASDRFAAALEEGDGFGAAEQFAANLYGNLGHAEVRGALNFTENEYQAQVLAQERQKMLTSLVFDTALSSNPVGSAIKTVAQGPVESALNAAWSNVQKQVQGKVEEALDLSAPDAGAVAQIRNDAMTDVLDTARLELNHIALEALVEAGQANTSSERAQQLLDGDGNLRPYSEISETSDLRALANDVYNSSEVTDLGATIQLDDTRMEIGSGKFLNHLNSVEASAYSDPDKELVNSIVYGNTNDTSYTPAYSRAANQDWNR</sequence>
<feature type="domain" description="Predicted hydrolase N-terminal" evidence="1">
    <location>
        <begin position="6"/>
        <end position="119"/>
    </location>
</feature>